<accession>A0A7C4D457</accession>
<dbReference type="EMBL" id="DTCA01000102">
    <property type="protein sequence ID" value="HGM07403.1"/>
    <property type="molecule type" value="Genomic_DNA"/>
</dbReference>
<dbReference type="AlphaFoldDB" id="A0A7C4D457"/>
<evidence type="ECO:0008006" key="2">
    <source>
        <dbReference type="Google" id="ProtNLM"/>
    </source>
</evidence>
<reference evidence="1" key="1">
    <citation type="journal article" date="2020" name="mSystems">
        <title>Genome- and Community-Level Interaction Insights into Carbon Utilization and Element Cycling Functions of Hydrothermarchaeota in Hydrothermal Sediment.</title>
        <authorList>
            <person name="Zhou Z."/>
            <person name="Liu Y."/>
            <person name="Xu W."/>
            <person name="Pan J."/>
            <person name="Luo Z.H."/>
            <person name="Li M."/>
        </authorList>
    </citation>
    <scope>NUCLEOTIDE SEQUENCE [LARGE SCALE GENOMIC DNA]</scope>
    <source>
        <strain evidence="1">SpSt-658</strain>
    </source>
</reference>
<organism evidence="1">
    <name type="scientific">Ignisphaera aggregans</name>
    <dbReference type="NCBI Taxonomy" id="334771"/>
    <lineage>
        <taxon>Archaea</taxon>
        <taxon>Thermoproteota</taxon>
        <taxon>Thermoprotei</taxon>
        <taxon>Desulfurococcales</taxon>
        <taxon>Desulfurococcaceae</taxon>
        <taxon>Ignisphaera</taxon>
    </lineage>
</organism>
<evidence type="ECO:0000313" key="1">
    <source>
        <dbReference type="EMBL" id="HGM07403.1"/>
    </source>
</evidence>
<protein>
    <recommendedName>
        <fullName evidence="2">tRNA-ribosyltransferase</fullName>
    </recommendedName>
</protein>
<sequence length="320" mass="36826">MRPCVVFGLPDTLIRIWELIPDIEVMINSIRWRWDRPKVHRVWVDSGGYQIMIKGIDMDVKTVAEKYRNIEGDIFISLDKPPQDLCSKSKDLVEYNIKNFEYLYERIENKKIVPVIHCYKSDLLLYAIDVYSSYNVDVIAYGGAVPPSMAKAGRGSRTIPLLALAIIRKTFNGWIHALGIGGTPAIYKALSILRVNSMDSSSWRTKAAYGKVMIPGLGERYVGNGKAVFGRKDLSKDDFNILENALKKSGFPYIDRLEDLLKTFRGRCLINAWIMKHFIDIIYNDNGFMWMIKYANMYESYSVEELVTLLDKKLKRRLVN</sequence>
<gene>
    <name evidence="1" type="ORF">ENU31_03215</name>
</gene>
<dbReference type="SUPFAM" id="SSF51713">
    <property type="entry name" value="tRNA-guanine transglycosylase"/>
    <property type="match status" value="1"/>
</dbReference>
<comment type="caution">
    <text evidence="1">The sequence shown here is derived from an EMBL/GenBank/DDBJ whole genome shotgun (WGS) entry which is preliminary data.</text>
</comment>
<name>A0A7C4D457_9CREN</name>
<proteinExistence type="predicted"/>
<dbReference type="GO" id="GO:0006400">
    <property type="term" value="P:tRNA modification"/>
    <property type="evidence" value="ECO:0007669"/>
    <property type="project" value="InterPro"/>
</dbReference>
<dbReference type="InterPro" id="IPR036511">
    <property type="entry name" value="TGT-like_sf"/>
</dbReference>
<dbReference type="Gene3D" id="3.20.20.105">
    <property type="entry name" value="Queuine tRNA-ribosyltransferase-like"/>
    <property type="match status" value="1"/>
</dbReference>